<organism evidence="1">
    <name type="scientific">marine sediment metagenome</name>
    <dbReference type="NCBI Taxonomy" id="412755"/>
    <lineage>
        <taxon>unclassified sequences</taxon>
        <taxon>metagenomes</taxon>
        <taxon>ecological metagenomes</taxon>
    </lineage>
</organism>
<protein>
    <submittedName>
        <fullName evidence="1">Uncharacterized protein</fullName>
    </submittedName>
</protein>
<proteinExistence type="predicted"/>
<dbReference type="AlphaFoldDB" id="A0A0F9WGI5"/>
<sequence length="73" mass="8807">MKTKNYEISLTGNISWRWRWTFLFSLEREYVSKEYTEIHLHILCFGISFMAISHKYAAKLDDMVKTIIEKTRS</sequence>
<evidence type="ECO:0000313" key="1">
    <source>
        <dbReference type="EMBL" id="KKN77468.1"/>
    </source>
</evidence>
<dbReference type="EMBL" id="LAZR01000278">
    <property type="protein sequence ID" value="KKN77468.1"/>
    <property type="molecule type" value="Genomic_DNA"/>
</dbReference>
<accession>A0A0F9WGI5</accession>
<reference evidence="1" key="1">
    <citation type="journal article" date="2015" name="Nature">
        <title>Complex archaea that bridge the gap between prokaryotes and eukaryotes.</title>
        <authorList>
            <person name="Spang A."/>
            <person name="Saw J.H."/>
            <person name="Jorgensen S.L."/>
            <person name="Zaremba-Niedzwiedzka K."/>
            <person name="Martijn J."/>
            <person name="Lind A.E."/>
            <person name="van Eijk R."/>
            <person name="Schleper C."/>
            <person name="Guy L."/>
            <person name="Ettema T.J."/>
        </authorList>
    </citation>
    <scope>NUCLEOTIDE SEQUENCE</scope>
</reference>
<gene>
    <name evidence="1" type="ORF">LCGC14_0360270</name>
</gene>
<name>A0A0F9WGI5_9ZZZZ</name>
<comment type="caution">
    <text evidence="1">The sequence shown here is derived from an EMBL/GenBank/DDBJ whole genome shotgun (WGS) entry which is preliminary data.</text>
</comment>